<evidence type="ECO:0000256" key="2">
    <source>
        <dbReference type="ARBA" id="ARBA00022741"/>
    </source>
</evidence>
<keyword evidence="11" id="KW-1185">Reference proteome</keyword>
<keyword evidence="1" id="KW-0699">rRNA-binding</keyword>
<dbReference type="InterPro" id="IPR045076">
    <property type="entry name" value="MutS"/>
</dbReference>
<evidence type="ECO:0000259" key="9">
    <source>
        <dbReference type="PROSITE" id="PS00486"/>
    </source>
</evidence>
<dbReference type="PANTHER" id="PTHR48466:SF2">
    <property type="entry name" value="OS10G0509000 PROTEIN"/>
    <property type="match status" value="1"/>
</dbReference>
<keyword evidence="3" id="KW-0378">Hydrolase</keyword>
<evidence type="ECO:0000256" key="6">
    <source>
        <dbReference type="ARBA" id="ARBA00023125"/>
    </source>
</evidence>
<dbReference type="InterPro" id="IPR000432">
    <property type="entry name" value="DNA_mismatch_repair_MutS_C"/>
</dbReference>
<dbReference type="GO" id="GO:0030983">
    <property type="term" value="F:mismatched DNA binding"/>
    <property type="evidence" value="ECO:0007669"/>
    <property type="project" value="InterPro"/>
</dbReference>
<dbReference type="SMART" id="SM00534">
    <property type="entry name" value="MUTSac"/>
    <property type="match status" value="1"/>
</dbReference>
<evidence type="ECO:0000313" key="11">
    <source>
        <dbReference type="Proteomes" id="UP001157418"/>
    </source>
</evidence>
<keyword evidence="6" id="KW-0238">DNA-binding</keyword>
<feature type="domain" description="DNA mismatch repair proteins mutS family" evidence="9">
    <location>
        <begin position="533"/>
        <end position="549"/>
    </location>
</feature>
<dbReference type="GO" id="GO:0019843">
    <property type="term" value="F:rRNA binding"/>
    <property type="evidence" value="ECO:0007669"/>
    <property type="project" value="UniProtKB-KW"/>
</dbReference>
<dbReference type="GO" id="GO:0045910">
    <property type="term" value="P:negative regulation of DNA recombination"/>
    <property type="evidence" value="ECO:0007669"/>
    <property type="project" value="InterPro"/>
</dbReference>
<proteinExistence type="predicted"/>
<dbReference type="Gene3D" id="3.40.50.300">
    <property type="entry name" value="P-loop containing nucleotide triphosphate hydrolases"/>
    <property type="match status" value="1"/>
</dbReference>
<name>A0AAU9NCL2_9ASTR</name>
<evidence type="ECO:0000256" key="4">
    <source>
        <dbReference type="ARBA" id="ARBA00022840"/>
    </source>
</evidence>
<dbReference type="Pfam" id="PF00488">
    <property type="entry name" value="MutS_V"/>
    <property type="match status" value="1"/>
</dbReference>
<dbReference type="FunFam" id="3.40.50.300:FF:000830">
    <property type="entry name" value="Endonuclease MutS2"/>
    <property type="match status" value="1"/>
</dbReference>
<dbReference type="SUPFAM" id="SSF52540">
    <property type="entry name" value="P-loop containing nucleoside triphosphate hydrolases"/>
    <property type="match status" value="1"/>
</dbReference>
<dbReference type="InterPro" id="IPR007696">
    <property type="entry name" value="DNA_mismatch_repair_MutS_core"/>
</dbReference>
<reference evidence="10 11" key="1">
    <citation type="submission" date="2022-01" db="EMBL/GenBank/DDBJ databases">
        <authorList>
            <person name="Xiong W."/>
            <person name="Schranz E."/>
        </authorList>
    </citation>
    <scope>NUCLEOTIDE SEQUENCE [LARGE SCALE GENOMIC DNA]</scope>
</reference>
<dbReference type="InterPro" id="IPR036187">
    <property type="entry name" value="DNA_mismatch_repair_MutS_sf"/>
</dbReference>
<dbReference type="Proteomes" id="UP001157418">
    <property type="component" value="Unassembled WGS sequence"/>
</dbReference>
<feature type="coiled-coil region" evidence="7">
    <location>
        <begin position="382"/>
        <end position="409"/>
    </location>
</feature>
<evidence type="ECO:0000256" key="5">
    <source>
        <dbReference type="ARBA" id="ARBA00022884"/>
    </source>
</evidence>
<dbReference type="Pfam" id="PF20297">
    <property type="entry name" value="MSSS"/>
    <property type="match status" value="1"/>
</dbReference>
<dbReference type="InterPro" id="IPR027417">
    <property type="entry name" value="P-loop_NTPase"/>
</dbReference>
<dbReference type="EMBL" id="CAKMRJ010004445">
    <property type="protein sequence ID" value="CAH1435349.1"/>
    <property type="molecule type" value="Genomic_DNA"/>
</dbReference>
<comment type="caution">
    <text evidence="10">The sequence shown here is derived from an EMBL/GenBank/DDBJ whole genome shotgun (WGS) entry which is preliminary data.</text>
</comment>
<keyword evidence="4" id="KW-0067">ATP-binding</keyword>
<dbReference type="SUPFAM" id="SSF48334">
    <property type="entry name" value="DNA repair protein MutS, domain III"/>
    <property type="match status" value="1"/>
</dbReference>
<dbReference type="InterPro" id="IPR005747">
    <property type="entry name" value="MutS2"/>
</dbReference>
<dbReference type="PIRSF" id="PIRSF005814">
    <property type="entry name" value="MutS_YshD"/>
    <property type="match status" value="1"/>
</dbReference>
<dbReference type="GO" id="GO:0016887">
    <property type="term" value="F:ATP hydrolysis activity"/>
    <property type="evidence" value="ECO:0007669"/>
    <property type="project" value="InterPro"/>
</dbReference>
<dbReference type="SMART" id="SM00533">
    <property type="entry name" value="MUTSd"/>
    <property type="match status" value="1"/>
</dbReference>
<dbReference type="GO" id="GO:0005524">
    <property type="term" value="F:ATP binding"/>
    <property type="evidence" value="ECO:0007669"/>
    <property type="project" value="UniProtKB-KW"/>
</dbReference>
<gene>
    <name evidence="10" type="ORF">LVIROSA_LOCUS21801</name>
</gene>
<protein>
    <recommendedName>
        <fullName evidence="9">DNA mismatch repair proteins mutS family domain-containing protein</fullName>
    </recommendedName>
</protein>
<evidence type="ECO:0000313" key="10">
    <source>
        <dbReference type="EMBL" id="CAH1435349.1"/>
    </source>
</evidence>
<keyword evidence="7" id="KW-0175">Coiled coil</keyword>
<dbReference type="GO" id="GO:0006298">
    <property type="term" value="P:mismatch repair"/>
    <property type="evidence" value="ECO:0007669"/>
    <property type="project" value="InterPro"/>
</dbReference>
<feature type="region of interest" description="Disordered" evidence="8">
    <location>
        <begin position="715"/>
        <end position="763"/>
    </location>
</feature>
<dbReference type="GO" id="GO:0004519">
    <property type="term" value="F:endonuclease activity"/>
    <property type="evidence" value="ECO:0007669"/>
    <property type="project" value="InterPro"/>
</dbReference>
<evidence type="ECO:0000256" key="1">
    <source>
        <dbReference type="ARBA" id="ARBA00022730"/>
    </source>
</evidence>
<dbReference type="PANTHER" id="PTHR48466">
    <property type="entry name" value="OS10G0509000 PROTEIN-RELATED"/>
    <property type="match status" value="1"/>
</dbReference>
<dbReference type="PROSITE" id="PS00486">
    <property type="entry name" value="DNA_MISMATCH_REPAIR_2"/>
    <property type="match status" value="1"/>
</dbReference>
<organism evidence="10 11">
    <name type="scientific">Lactuca virosa</name>
    <dbReference type="NCBI Taxonomy" id="75947"/>
    <lineage>
        <taxon>Eukaryota</taxon>
        <taxon>Viridiplantae</taxon>
        <taxon>Streptophyta</taxon>
        <taxon>Embryophyta</taxon>
        <taxon>Tracheophyta</taxon>
        <taxon>Spermatophyta</taxon>
        <taxon>Magnoliopsida</taxon>
        <taxon>eudicotyledons</taxon>
        <taxon>Gunneridae</taxon>
        <taxon>Pentapetalae</taxon>
        <taxon>asterids</taxon>
        <taxon>campanulids</taxon>
        <taxon>Asterales</taxon>
        <taxon>Asteraceae</taxon>
        <taxon>Cichorioideae</taxon>
        <taxon>Cichorieae</taxon>
        <taxon>Lactucinae</taxon>
        <taxon>Lactuca</taxon>
    </lineage>
</organism>
<evidence type="ECO:0000256" key="3">
    <source>
        <dbReference type="ARBA" id="ARBA00022801"/>
    </source>
</evidence>
<keyword evidence="2" id="KW-0547">Nucleotide-binding</keyword>
<dbReference type="NCBIfam" id="TIGR01069">
    <property type="entry name" value="mutS2"/>
    <property type="match status" value="1"/>
</dbReference>
<accession>A0AAU9NCL2</accession>
<sequence>MISSIISMLPISSSFTSTSIATITTINCSITIRYKATAFLKKSSSQTHLNSKSPQSPVVENTLRVLEWDKVCDSVASFAGTSFGQRATKAELWCLDQSYQESLRLLAETNAVVEMHNHGGCVMDFTSLNVALVKSALQHAHRGFPVDGIEAIALVTMLQLADSLQINLKGAIKEDSDWLQRFMPIAEMIMDMSISRPLIKLIQGLVDEDGCVKDSASPTLRRSREQVRSLERKLHQLMESLISNEMKETSSVEVSKTDGRWCIKSGTDLKRSFDGLLLSSGSGTGSVVEPLTAVPLNDELQQARASVAKAEADVLLGITQKMQTELDDIENLLDTIIQLDVINARATYSISFGGTYPDLFSSEDSNSKWKLYLPKANHPLLLQQHRQNLHKAMKDLSDANAEIRRRRQQAGIIASQREEETSTTLSSLEAQVAKVKQSSPVPVDIFIAQNTRVLVITGPNTGGKTIFLKTVGLAAMMARSGLYVLSSEPVKMPWFDSVFADIGDEQSLSQSLSTFSGHLKQTSDILAHSTSRSLVLLDEVGAGTNPLEGAALGMSLLECFAEAGPFLTMATTHHGELKTLKYSNDAFENACMEFDEVKLKPTYRILWGIPGRSNAINIAERLGLPDVIVDNARELHGTSSAEINQVIEDMEKLKQKLHDHIHDTQHHLKLARELHRNLVVSEHKINQHATSQRYRKIQEISDAGGVSRSILHKKVRQVRASPSPSPPPNLPPPTTSTSHTSTTVTQNFAAKSSNSNVEEEKRRRKVVKVGDMVHVSKFNKKAIVLKVDSSKEEIVVQVGNMKLKLTLADVVT</sequence>
<dbReference type="GO" id="GO:0140664">
    <property type="term" value="F:ATP-dependent DNA damage sensor activity"/>
    <property type="evidence" value="ECO:0007669"/>
    <property type="project" value="InterPro"/>
</dbReference>
<dbReference type="AlphaFoldDB" id="A0AAU9NCL2"/>
<dbReference type="InterPro" id="IPR046893">
    <property type="entry name" value="MSSS"/>
</dbReference>
<evidence type="ECO:0000256" key="7">
    <source>
        <dbReference type="SAM" id="Coils"/>
    </source>
</evidence>
<evidence type="ECO:0000256" key="8">
    <source>
        <dbReference type="SAM" id="MobiDB-lite"/>
    </source>
</evidence>
<feature type="compositionally biased region" description="Pro residues" evidence="8">
    <location>
        <begin position="723"/>
        <end position="734"/>
    </location>
</feature>
<keyword evidence="5" id="KW-0694">RNA-binding</keyword>